<reference evidence="2" key="1">
    <citation type="submission" date="2025-05" db="UniProtKB">
        <authorList>
            <consortium name="RefSeq"/>
        </authorList>
    </citation>
    <scope>NUCLEOTIDE SEQUENCE [LARGE SCALE GENOMIC DNA]</scope>
</reference>
<accession>A0ABM3T2M0</accession>
<feature type="compositionally biased region" description="Basic and acidic residues" evidence="1">
    <location>
        <begin position="23"/>
        <end position="41"/>
    </location>
</feature>
<gene>
    <name evidence="3" type="primary">LOC130707125</name>
</gene>
<name>A0ABM3T2M0_BALAC</name>
<proteinExistence type="predicted"/>
<feature type="region of interest" description="Disordered" evidence="1">
    <location>
        <begin position="1"/>
        <end position="162"/>
    </location>
</feature>
<evidence type="ECO:0000313" key="3">
    <source>
        <dbReference type="RefSeq" id="XP_057396343.1"/>
    </source>
</evidence>
<evidence type="ECO:0000256" key="1">
    <source>
        <dbReference type="SAM" id="MobiDB-lite"/>
    </source>
</evidence>
<reference evidence="3" key="2">
    <citation type="submission" date="2025-08" db="UniProtKB">
        <authorList>
            <consortium name="RefSeq"/>
        </authorList>
    </citation>
    <scope>IDENTIFICATION</scope>
</reference>
<dbReference type="Proteomes" id="UP001652580">
    <property type="component" value="Chromosome 2"/>
</dbReference>
<protein>
    <submittedName>
        <fullName evidence="3">Uncharacterized protein LOC130707125</fullName>
    </submittedName>
</protein>
<keyword evidence="2" id="KW-1185">Reference proteome</keyword>
<sequence length="204" mass="22159">MQSDGRGCDSSLPLKSLPTCFDHVTDRQKPKQVEYCRKYEMSLKPPRTGEGGSPQSRQGILRTGSVFSRVGAEAGTGKGELGSRKVDPEEPPVGGRDPARPPRARAPPAGARSPGEEEQGGARCSPRRRAVTEFDTRKGCWSLARTPDPSQMETLSPSEPGGILSGISPRPCLLAHLTEAAFITLRQGRFQMERGSRVQNKFMQ</sequence>
<organism evidence="2 3">
    <name type="scientific">Balaenoptera acutorostrata</name>
    <name type="common">Common minke whale</name>
    <name type="synonym">Balaena rostrata</name>
    <dbReference type="NCBI Taxonomy" id="9767"/>
    <lineage>
        <taxon>Eukaryota</taxon>
        <taxon>Metazoa</taxon>
        <taxon>Chordata</taxon>
        <taxon>Craniata</taxon>
        <taxon>Vertebrata</taxon>
        <taxon>Euteleostomi</taxon>
        <taxon>Mammalia</taxon>
        <taxon>Eutheria</taxon>
        <taxon>Laurasiatheria</taxon>
        <taxon>Artiodactyla</taxon>
        <taxon>Whippomorpha</taxon>
        <taxon>Cetacea</taxon>
        <taxon>Mysticeti</taxon>
        <taxon>Balaenopteridae</taxon>
        <taxon>Balaenoptera</taxon>
    </lineage>
</organism>
<dbReference type="RefSeq" id="XP_057396343.1">
    <property type="nucleotide sequence ID" value="XM_057540360.1"/>
</dbReference>
<feature type="compositionally biased region" description="Polar residues" evidence="1">
    <location>
        <begin position="148"/>
        <end position="157"/>
    </location>
</feature>
<dbReference type="GeneID" id="130707125"/>
<evidence type="ECO:0000313" key="2">
    <source>
        <dbReference type="Proteomes" id="UP001652580"/>
    </source>
</evidence>